<organism evidence="4 5">
    <name type="scientific">Penicillium salamii</name>
    <dbReference type="NCBI Taxonomy" id="1612424"/>
    <lineage>
        <taxon>Eukaryota</taxon>
        <taxon>Fungi</taxon>
        <taxon>Dikarya</taxon>
        <taxon>Ascomycota</taxon>
        <taxon>Pezizomycotina</taxon>
        <taxon>Eurotiomycetes</taxon>
        <taxon>Eurotiomycetidae</taxon>
        <taxon>Eurotiales</taxon>
        <taxon>Aspergillaceae</taxon>
        <taxon>Penicillium</taxon>
    </lineage>
</organism>
<dbReference type="Proteomes" id="UP001152649">
    <property type="component" value="Unassembled WGS sequence"/>
</dbReference>
<name>A0A9W4J2M0_9EURO</name>
<keyword evidence="2" id="KW-0521">NADP</keyword>
<dbReference type="PANTHER" id="PTHR24320">
    <property type="entry name" value="RETINOL DEHYDROGENASE"/>
    <property type="match status" value="1"/>
</dbReference>
<keyword evidence="5" id="KW-1185">Reference proteome</keyword>
<evidence type="ECO:0000256" key="2">
    <source>
        <dbReference type="ARBA" id="ARBA00022857"/>
    </source>
</evidence>
<dbReference type="InterPro" id="IPR002347">
    <property type="entry name" value="SDR_fam"/>
</dbReference>
<dbReference type="Gene3D" id="3.40.50.720">
    <property type="entry name" value="NAD(P)-binding Rossmann-like Domain"/>
    <property type="match status" value="1"/>
</dbReference>
<evidence type="ECO:0000256" key="1">
    <source>
        <dbReference type="ARBA" id="ARBA00006484"/>
    </source>
</evidence>
<evidence type="ECO:0000256" key="3">
    <source>
        <dbReference type="ARBA" id="ARBA00023002"/>
    </source>
</evidence>
<dbReference type="Pfam" id="PF00106">
    <property type="entry name" value="adh_short"/>
    <property type="match status" value="1"/>
</dbReference>
<accession>A0A9W4J2M0</accession>
<comment type="similarity">
    <text evidence="1">Belongs to the short-chain dehydrogenases/reductases (SDR) family.</text>
</comment>
<evidence type="ECO:0008006" key="6">
    <source>
        <dbReference type="Google" id="ProtNLM"/>
    </source>
</evidence>
<evidence type="ECO:0000313" key="4">
    <source>
        <dbReference type="EMBL" id="CAG8366060.1"/>
    </source>
</evidence>
<dbReference type="SUPFAM" id="SSF51735">
    <property type="entry name" value="NAD(P)-binding Rossmann-fold domains"/>
    <property type="match status" value="1"/>
</dbReference>
<dbReference type="GO" id="GO:0016491">
    <property type="term" value="F:oxidoreductase activity"/>
    <property type="evidence" value="ECO:0007669"/>
    <property type="project" value="UniProtKB-KW"/>
</dbReference>
<proteinExistence type="inferred from homology"/>
<keyword evidence="3" id="KW-0560">Oxidoreductase</keyword>
<protein>
    <recommendedName>
        <fullName evidence="6">NAD(P)-binding protein</fullName>
    </recommendedName>
</protein>
<reference evidence="4" key="1">
    <citation type="submission" date="2021-07" db="EMBL/GenBank/DDBJ databases">
        <authorList>
            <person name="Branca A.L. A."/>
        </authorList>
    </citation>
    <scope>NUCLEOTIDE SEQUENCE</scope>
</reference>
<dbReference type="InterPro" id="IPR036291">
    <property type="entry name" value="NAD(P)-bd_dom_sf"/>
</dbReference>
<dbReference type="PANTHER" id="PTHR24320:SF283">
    <property type="entry name" value="RETINOL DEHYDROGENASE 11"/>
    <property type="match status" value="1"/>
</dbReference>
<comment type="caution">
    <text evidence="4">The sequence shown here is derived from an EMBL/GenBank/DDBJ whole genome shotgun (WGS) entry which is preliminary data.</text>
</comment>
<dbReference type="EMBL" id="CAJVPG010000166">
    <property type="protein sequence ID" value="CAG8366060.1"/>
    <property type="molecule type" value="Genomic_DNA"/>
</dbReference>
<dbReference type="OrthoDB" id="191139at2759"/>
<gene>
    <name evidence="4" type="ORF">PSALAMII_LOCUS4258</name>
</gene>
<sequence length="394" mass="42859">MIEGINWHRFPTKECYPSAFLSTFFLIRRSEQQSNNMATAKTFGPLTPAAEIAAAFPNSVQGKTIIVTGVSPKSLGLATASAFASQSPANLIVTGRSAEKVETSINDLKANYPNVKYRALIMDLASQSSVRAAAAKIMEDESIQNIDIVINNAGVMAIPTLTLSEDGIERSFATNHIGHFFFTNLILPKIIKAAQTSSAPTRIVNVTSFGHQFSPVRFSDINFGQAPADLPEEERPDFQKTEFLTGSSHAEDIYYGFFSYAQSKTANILYSISLNQKLWEKYGIASFAVHPGAVNTNINRHATPSEIEQALKRVKELGFDSSQKTTEQGANTSVFAAIGPSLPPVNLSEAQVKGVYLADCKVDDANVAAFATNKALAERLWTLSEKLVGQKFDF</sequence>
<dbReference type="AlphaFoldDB" id="A0A9W4J2M0"/>
<evidence type="ECO:0000313" key="5">
    <source>
        <dbReference type="Proteomes" id="UP001152649"/>
    </source>
</evidence>